<feature type="region of interest" description="Disordered" evidence="1">
    <location>
        <begin position="285"/>
        <end position="324"/>
    </location>
</feature>
<evidence type="ECO:0000313" key="3">
    <source>
        <dbReference type="EMBL" id="KAK4754447.1"/>
    </source>
</evidence>
<sequence length="355" mass="40578">MADPSALASLWAVLAGWFNPTPLFLFVNLMIGTIVISSRFHGHSSKQPAGAYHQLDHRQGHFDLQPVLFRSPSRLDRIRSFNFSVFKFDHHHTEPDYHYQPESSDFAGRANTDRAPASSLLQRLKSSISFAHPACALHSDESVPEPQYVQHQPPSAHAPSPSMIQRLKSFNFSQYRYDQQDPVPESEQARALTSQKDPPSLARRPSFLDRVKSINFSLFGQDEPDQADHADTTDHQVKRVNSNTRPRKGDAPTRLTGKMNKSESDRTSVIYFKAEEDEIEDLASELGKKRGHVGAAAEEEEEEKEEEEEEEEEGEEEEIDARADDFINRFKQQLRLQRLDSILRYKEMFNRSSAR</sequence>
<dbReference type="Pfam" id="PF05553">
    <property type="entry name" value="DUF761"/>
    <property type="match status" value="1"/>
</dbReference>
<dbReference type="EMBL" id="JAXIOK010000015">
    <property type="protein sequence ID" value="KAK4754447.1"/>
    <property type="molecule type" value="Genomic_DNA"/>
</dbReference>
<proteinExistence type="predicted"/>
<feature type="compositionally biased region" description="Low complexity" evidence="1">
    <location>
        <begin position="150"/>
        <end position="161"/>
    </location>
</feature>
<feature type="region of interest" description="Disordered" evidence="1">
    <location>
        <begin position="142"/>
        <end position="161"/>
    </location>
</feature>
<protein>
    <recommendedName>
        <fullName evidence="2">DUF4408 domain-containing protein</fullName>
    </recommendedName>
</protein>
<evidence type="ECO:0000313" key="4">
    <source>
        <dbReference type="Proteomes" id="UP001345219"/>
    </source>
</evidence>
<dbReference type="InterPro" id="IPR008480">
    <property type="entry name" value="DUF761_pln"/>
</dbReference>
<dbReference type="Proteomes" id="UP001345219">
    <property type="component" value="Chromosome 2"/>
</dbReference>
<dbReference type="Pfam" id="PF14364">
    <property type="entry name" value="DUF4408"/>
    <property type="match status" value="1"/>
</dbReference>
<feature type="compositionally biased region" description="Basic and acidic residues" evidence="1">
    <location>
        <begin position="226"/>
        <end position="237"/>
    </location>
</feature>
<dbReference type="AlphaFoldDB" id="A0AAN7JW33"/>
<keyword evidence="4" id="KW-1185">Reference proteome</keyword>
<reference evidence="3 4" key="1">
    <citation type="journal article" date="2023" name="Hortic Res">
        <title>Pangenome of water caltrop reveals structural variations and asymmetric subgenome divergence after allopolyploidization.</title>
        <authorList>
            <person name="Zhang X."/>
            <person name="Chen Y."/>
            <person name="Wang L."/>
            <person name="Yuan Y."/>
            <person name="Fang M."/>
            <person name="Shi L."/>
            <person name="Lu R."/>
            <person name="Comes H.P."/>
            <person name="Ma Y."/>
            <person name="Chen Y."/>
            <person name="Huang G."/>
            <person name="Zhou Y."/>
            <person name="Zheng Z."/>
            <person name="Qiu Y."/>
        </authorList>
    </citation>
    <scope>NUCLEOTIDE SEQUENCE [LARGE SCALE GENOMIC DNA]</scope>
    <source>
        <tissue evidence="3">Roots</tissue>
    </source>
</reference>
<dbReference type="PANTHER" id="PTHR33098:SF53">
    <property type="entry name" value="OS05G0540900 PROTEIN"/>
    <property type="match status" value="1"/>
</dbReference>
<organism evidence="3 4">
    <name type="scientific">Trapa incisa</name>
    <dbReference type="NCBI Taxonomy" id="236973"/>
    <lineage>
        <taxon>Eukaryota</taxon>
        <taxon>Viridiplantae</taxon>
        <taxon>Streptophyta</taxon>
        <taxon>Embryophyta</taxon>
        <taxon>Tracheophyta</taxon>
        <taxon>Spermatophyta</taxon>
        <taxon>Magnoliopsida</taxon>
        <taxon>eudicotyledons</taxon>
        <taxon>Gunneridae</taxon>
        <taxon>Pentapetalae</taxon>
        <taxon>rosids</taxon>
        <taxon>malvids</taxon>
        <taxon>Myrtales</taxon>
        <taxon>Lythraceae</taxon>
        <taxon>Trapa</taxon>
    </lineage>
</organism>
<name>A0AAN7JW33_9MYRT</name>
<accession>A0AAN7JW33</accession>
<feature type="domain" description="DUF4408" evidence="2">
    <location>
        <begin position="9"/>
        <end position="40"/>
    </location>
</feature>
<feature type="region of interest" description="Disordered" evidence="1">
    <location>
        <begin position="178"/>
        <end position="206"/>
    </location>
</feature>
<gene>
    <name evidence="3" type="ORF">SAY87_002551</name>
</gene>
<comment type="caution">
    <text evidence="3">The sequence shown here is derived from an EMBL/GenBank/DDBJ whole genome shotgun (WGS) entry which is preliminary data.</text>
</comment>
<evidence type="ECO:0000256" key="1">
    <source>
        <dbReference type="SAM" id="MobiDB-lite"/>
    </source>
</evidence>
<dbReference type="PANTHER" id="PTHR33098">
    <property type="entry name" value="COTTON FIBER (DUF761)"/>
    <property type="match status" value="1"/>
</dbReference>
<feature type="region of interest" description="Disordered" evidence="1">
    <location>
        <begin position="219"/>
        <end position="265"/>
    </location>
</feature>
<dbReference type="InterPro" id="IPR025520">
    <property type="entry name" value="DUF4408"/>
</dbReference>
<feature type="compositionally biased region" description="Acidic residues" evidence="1">
    <location>
        <begin position="297"/>
        <end position="319"/>
    </location>
</feature>
<evidence type="ECO:0000259" key="2">
    <source>
        <dbReference type="Pfam" id="PF14364"/>
    </source>
</evidence>